<accession>A0A940YKL1</accession>
<evidence type="ECO:0000313" key="2">
    <source>
        <dbReference type="EMBL" id="MBQ0959584.1"/>
    </source>
</evidence>
<reference evidence="2" key="1">
    <citation type="submission" date="2021-04" db="EMBL/GenBank/DDBJ databases">
        <title>The genome sequence of Ideonella sp. 4Y11.</title>
        <authorList>
            <person name="Liu Y."/>
        </authorList>
    </citation>
    <scope>NUCLEOTIDE SEQUENCE</scope>
    <source>
        <strain evidence="2">4Y11</strain>
    </source>
</reference>
<proteinExistence type="predicted"/>
<dbReference type="AlphaFoldDB" id="A0A940YKL1"/>
<gene>
    <name evidence="2" type="ORF">KAK06_11555</name>
</gene>
<feature type="signal peptide" evidence="1">
    <location>
        <begin position="1"/>
        <end position="20"/>
    </location>
</feature>
<protein>
    <recommendedName>
        <fullName evidence="4">Alginate export domain-containing protein</fullName>
    </recommendedName>
</protein>
<name>A0A940YKL1_9BURK</name>
<dbReference type="EMBL" id="JAGQDE010000009">
    <property type="protein sequence ID" value="MBQ0959584.1"/>
    <property type="molecule type" value="Genomic_DNA"/>
</dbReference>
<keyword evidence="3" id="KW-1185">Reference proteome</keyword>
<dbReference type="RefSeq" id="WP_210802266.1">
    <property type="nucleotide sequence ID" value="NZ_JAGQDE010000009.1"/>
</dbReference>
<keyword evidence="1" id="KW-0732">Signal</keyword>
<evidence type="ECO:0000313" key="3">
    <source>
        <dbReference type="Proteomes" id="UP000678374"/>
    </source>
</evidence>
<sequence length="417" mass="44877">MPRVDCLPLLLALALPAAWADEAPAVRGEWRLSGWDTQANPRGPLAEANRLVPGTAATAPPQALAELEARAEAPGWAAEVWLASVAPAGGRSHAEGRVNELVLNGTWGDWQWSAGQQRVAWDVGYGFRPNDLVGQEARRTLLAAATEGRPALQLERFWGADRALSLVWANPQHAGGSQRDALGADEAALALRGYQRLGALDAFAFARWGRHTGASLGAAVAWVASESLEVHASWRVLQRSDGWQIDPTAADRLQRSNPWQVGPQGGSSQWLLGLSWTGQARQSLLLEAWHDGTAPSDDAWTAWRQRGLAVASLGRVPALSAAAAGNLAWQASPLGGAGPRREHLFARLSWQPDPWLLSLDALVEPADRGRVLTASLHWQGDRWRLQGAWRWVGGPDASVLGALPTRRTALLAATRSF</sequence>
<comment type="caution">
    <text evidence="2">The sequence shown here is derived from an EMBL/GenBank/DDBJ whole genome shotgun (WGS) entry which is preliminary data.</text>
</comment>
<evidence type="ECO:0008006" key="4">
    <source>
        <dbReference type="Google" id="ProtNLM"/>
    </source>
</evidence>
<feature type="chain" id="PRO_5037451267" description="Alginate export domain-containing protein" evidence="1">
    <location>
        <begin position="21"/>
        <end position="417"/>
    </location>
</feature>
<organism evidence="2 3">
    <name type="scientific">Ideonella aquatica</name>
    <dbReference type="NCBI Taxonomy" id="2824119"/>
    <lineage>
        <taxon>Bacteria</taxon>
        <taxon>Pseudomonadati</taxon>
        <taxon>Pseudomonadota</taxon>
        <taxon>Betaproteobacteria</taxon>
        <taxon>Burkholderiales</taxon>
        <taxon>Sphaerotilaceae</taxon>
        <taxon>Ideonella</taxon>
    </lineage>
</organism>
<evidence type="ECO:0000256" key="1">
    <source>
        <dbReference type="SAM" id="SignalP"/>
    </source>
</evidence>
<dbReference type="Proteomes" id="UP000678374">
    <property type="component" value="Unassembled WGS sequence"/>
</dbReference>